<evidence type="ECO:0000313" key="3">
    <source>
        <dbReference type="EMBL" id="KAJ2935096.1"/>
    </source>
</evidence>
<feature type="region of interest" description="Disordered" evidence="2">
    <location>
        <begin position="203"/>
        <end position="240"/>
    </location>
</feature>
<dbReference type="EMBL" id="JANBPK010000706">
    <property type="protein sequence ID" value="KAJ2935096.1"/>
    <property type="molecule type" value="Genomic_DNA"/>
</dbReference>
<organism evidence="3 4">
    <name type="scientific">Candolleomyces eurysporus</name>
    <dbReference type="NCBI Taxonomy" id="2828524"/>
    <lineage>
        <taxon>Eukaryota</taxon>
        <taxon>Fungi</taxon>
        <taxon>Dikarya</taxon>
        <taxon>Basidiomycota</taxon>
        <taxon>Agaricomycotina</taxon>
        <taxon>Agaricomycetes</taxon>
        <taxon>Agaricomycetidae</taxon>
        <taxon>Agaricales</taxon>
        <taxon>Agaricineae</taxon>
        <taxon>Psathyrellaceae</taxon>
        <taxon>Candolleomyces</taxon>
    </lineage>
</organism>
<feature type="non-terminal residue" evidence="3">
    <location>
        <position position="610"/>
    </location>
</feature>
<dbReference type="Proteomes" id="UP001140091">
    <property type="component" value="Unassembled WGS sequence"/>
</dbReference>
<dbReference type="OrthoDB" id="3147752at2759"/>
<accession>A0A9W8JG12</accession>
<evidence type="ECO:0000313" key="4">
    <source>
        <dbReference type="Proteomes" id="UP001140091"/>
    </source>
</evidence>
<dbReference type="AlphaFoldDB" id="A0A9W8JG12"/>
<gene>
    <name evidence="3" type="ORF">H1R20_g2038</name>
</gene>
<feature type="region of interest" description="Disordered" evidence="2">
    <location>
        <begin position="145"/>
        <end position="180"/>
    </location>
</feature>
<sequence>MECCAGHDADPGAGLIEAEGWDGLSDKAIIALRRSLMESEQKANLWKEQAEETRTEYIQCKSNARVLQIELDSTQKKLARFQEECKRQGHLIEELKKEIARKSSERLTEDPWHKYNAEALETELKSTQEELTQIKKEYSKQRRLVDELRKGRKQIGMAQEPESSAKRPPASKEEQAASANQAKEWLLRDYAMAKQLDKELNARKDKFGEDIPSNSDGDPSDRRPDVHSAPTSNLLTGPVESQLEMARAEIATLKKEVERVKLSEVRGKELKDAQMFLGKADTLSVTDVIQKVDALNEEIFQMAAFLAEVLIYEVLQPDANRLEHRQAAIQLTYESARHTLGDTLANTLAHESVNEPKEESNPLLVQIVMQIALTNWCGNFGCRWTSYQRIDNESANQAKEGQPKESGSKSGISKQLDHDRFISELYDSIRDHEDRAVAGRWRSITKAHIPFSTTGWDHSLMLAICSIMNVAGWATRSDDEMAQVEKRLSSIFKPLLDLRKATGEDVTSTDLEVCIIQPGQTFDRAYMEDAYADGRSSTKSKKSAPEAVISTSGFGLQRLAVRRPKVGGVQRQLEILSMPKVVLEKTIKEALEPPPLAKKKKATSGLTGLS</sequence>
<protein>
    <submittedName>
        <fullName evidence="3">Uncharacterized protein</fullName>
    </submittedName>
</protein>
<evidence type="ECO:0000256" key="2">
    <source>
        <dbReference type="SAM" id="MobiDB-lite"/>
    </source>
</evidence>
<feature type="coiled-coil region" evidence="1">
    <location>
        <begin position="36"/>
        <end position="144"/>
    </location>
</feature>
<comment type="caution">
    <text evidence="3">The sequence shown here is derived from an EMBL/GenBank/DDBJ whole genome shotgun (WGS) entry which is preliminary data.</text>
</comment>
<evidence type="ECO:0000256" key="1">
    <source>
        <dbReference type="SAM" id="Coils"/>
    </source>
</evidence>
<proteinExistence type="predicted"/>
<reference evidence="3" key="1">
    <citation type="submission" date="2022-06" db="EMBL/GenBank/DDBJ databases">
        <title>Genome Sequence of Candolleomyces eurysporus.</title>
        <authorList>
            <person name="Buettner E."/>
        </authorList>
    </citation>
    <scope>NUCLEOTIDE SEQUENCE</scope>
    <source>
        <strain evidence="3">VTCC 930004</strain>
    </source>
</reference>
<keyword evidence="1" id="KW-0175">Coiled coil</keyword>
<keyword evidence="4" id="KW-1185">Reference proteome</keyword>
<name>A0A9W8JG12_9AGAR</name>